<keyword evidence="1" id="KW-0997">Cell inner membrane</keyword>
<feature type="transmembrane region" description="Helical" evidence="2">
    <location>
        <begin position="475"/>
        <end position="498"/>
    </location>
</feature>
<feature type="transmembrane region" description="Helical" evidence="2">
    <location>
        <begin position="374"/>
        <end position="394"/>
    </location>
</feature>
<dbReference type="PANTHER" id="PTHR43849">
    <property type="entry name" value="BLL3936 PROTEIN"/>
    <property type="match status" value="1"/>
</dbReference>
<keyword evidence="5" id="KW-1185">Reference proteome</keyword>
<feature type="transmembrane region" description="Helical" evidence="2">
    <location>
        <begin position="406"/>
        <end position="433"/>
    </location>
</feature>
<dbReference type="InterPro" id="IPR011853">
    <property type="entry name" value="TRAP_DctM-Dct_fused"/>
</dbReference>
<feature type="transmembrane region" description="Helical" evidence="2">
    <location>
        <begin position="105"/>
        <end position="127"/>
    </location>
</feature>
<evidence type="ECO:0000259" key="3">
    <source>
        <dbReference type="Pfam" id="PF06808"/>
    </source>
</evidence>
<feature type="transmembrane region" description="Helical" evidence="2">
    <location>
        <begin position="134"/>
        <end position="152"/>
    </location>
</feature>
<accession>A0ABQ1KYK0</accession>
<comment type="function">
    <text evidence="1">Part of the tripartite ATP-independent periplasmic (TRAP) transport system.</text>
</comment>
<feature type="transmembrane region" description="Helical" evidence="2">
    <location>
        <begin position="565"/>
        <end position="587"/>
    </location>
</feature>
<dbReference type="Proteomes" id="UP000645462">
    <property type="component" value="Unassembled WGS sequence"/>
</dbReference>
<feature type="transmembrane region" description="Helical" evidence="2">
    <location>
        <begin position="351"/>
        <end position="368"/>
    </location>
</feature>
<feature type="transmembrane region" description="Helical" evidence="2">
    <location>
        <begin position="25"/>
        <end position="45"/>
    </location>
</feature>
<feature type="transmembrane region" description="Helical" evidence="2">
    <location>
        <begin position="57"/>
        <end position="74"/>
    </location>
</feature>
<keyword evidence="2" id="KW-0472">Membrane</keyword>
<dbReference type="Pfam" id="PF06808">
    <property type="entry name" value="DctM"/>
    <property type="match status" value="1"/>
</dbReference>
<dbReference type="EMBL" id="BMFC01000008">
    <property type="protein sequence ID" value="GGC11700.1"/>
    <property type="molecule type" value="Genomic_DNA"/>
</dbReference>
<comment type="subcellular location">
    <subcellularLocation>
        <location evidence="1">Cell inner membrane</location>
        <topology evidence="1">Multi-pass membrane protein</topology>
    </subcellularLocation>
</comment>
<comment type="caution">
    <text evidence="4">The sequence shown here is derived from an EMBL/GenBank/DDBJ whole genome shotgun (WGS) entry which is preliminary data.</text>
</comment>
<feature type="transmembrane region" description="Helical" evidence="2">
    <location>
        <begin position="445"/>
        <end position="468"/>
    </location>
</feature>
<name>A0ABQ1KYK0_9RHOB</name>
<evidence type="ECO:0000313" key="4">
    <source>
        <dbReference type="EMBL" id="GGC11700.1"/>
    </source>
</evidence>
<dbReference type="InterPro" id="IPR010656">
    <property type="entry name" value="DctM"/>
</dbReference>
<keyword evidence="1" id="KW-0813">Transport</keyword>
<protein>
    <submittedName>
        <fullName evidence="4">C4-dicarboxylate ABC transporter</fullName>
    </submittedName>
</protein>
<keyword evidence="2" id="KW-0812">Transmembrane</keyword>
<keyword evidence="1" id="KW-1003">Cell membrane</keyword>
<feature type="transmembrane region" description="Helical" evidence="2">
    <location>
        <begin position="306"/>
        <end position="330"/>
    </location>
</feature>
<evidence type="ECO:0000313" key="5">
    <source>
        <dbReference type="Proteomes" id="UP000645462"/>
    </source>
</evidence>
<sequence length="613" mass="64210">MNETRNTAEGESQSWLSVEMDGQRYGAVAIALALLLVGFHMWNAFAGLIPNLITRPAHLALALPWIFVLGAAAQAGRSARLTGWFFLAMGLSVCGWIMLNRRDLVLQYGALDGTVQIVLALTLIVVVLEMARRAIKIVLPTVAALVLAYAFLGDQIPGRFGHGGMPVDYLLGTLTITEGGLWGTLTGTSVDTIAMFVILGGFISAGQAGTGFMAFATQLAGRTRAGAAKVAILSSAFYGSISGVAAANTATTGMITIPAMKRLGYPPQLAAATEAVASTGGQILPPVMGAGIFVMAELVRMPYTDIMVAALLPAILFFLAAWFGVHVYALRIDLPALPRSAMPGWAAVSRSVPFFLLPFSILVGTLAFTSYTLAYAAVFATVVTWATLIFEPDGRLSLAGWYRRTLVAIITAAQQVSIIAAVIICAGIVVGVFNMTGLGVKLTSLILSASGGHLWMALLLTALAALVLGMELPTTAAYVICASVAVPALVGLGVPDLYAHLFVFWYALLCTITPPVCGNVFIAAAIAQTPWLPVAGNSMRLGVGLFVVPLGFIANPALLQLATEPLAALATMAQIALGLWLISFAVIGGARVRLWELLRVPALPVGLGVIFLL</sequence>
<keyword evidence="2" id="KW-1133">Transmembrane helix</keyword>
<feature type="transmembrane region" description="Helical" evidence="2">
    <location>
        <begin position="504"/>
        <end position="527"/>
    </location>
</feature>
<proteinExistence type="predicted"/>
<feature type="transmembrane region" description="Helical" evidence="2">
    <location>
        <begin position="539"/>
        <end position="559"/>
    </location>
</feature>
<dbReference type="RefSeq" id="WP_229747848.1">
    <property type="nucleotide sequence ID" value="NZ_BMFC01000008.1"/>
</dbReference>
<feature type="transmembrane region" description="Helical" evidence="2">
    <location>
        <begin position="236"/>
        <end position="257"/>
    </location>
</feature>
<organism evidence="4 5">
    <name type="scientific">Marivita lacus</name>
    <dbReference type="NCBI Taxonomy" id="1323742"/>
    <lineage>
        <taxon>Bacteria</taxon>
        <taxon>Pseudomonadati</taxon>
        <taxon>Pseudomonadota</taxon>
        <taxon>Alphaproteobacteria</taxon>
        <taxon>Rhodobacterales</taxon>
        <taxon>Roseobacteraceae</taxon>
        <taxon>Marivita</taxon>
    </lineage>
</organism>
<evidence type="ECO:0000256" key="2">
    <source>
        <dbReference type="SAM" id="Phobius"/>
    </source>
</evidence>
<dbReference type="NCBIfam" id="TIGR02123">
    <property type="entry name" value="TRAP_fused"/>
    <property type="match status" value="1"/>
</dbReference>
<reference evidence="5" key="1">
    <citation type="journal article" date="2019" name="Int. J. Syst. Evol. Microbiol.">
        <title>The Global Catalogue of Microorganisms (GCM) 10K type strain sequencing project: providing services to taxonomists for standard genome sequencing and annotation.</title>
        <authorList>
            <consortium name="The Broad Institute Genomics Platform"/>
            <consortium name="The Broad Institute Genome Sequencing Center for Infectious Disease"/>
            <person name="Wu L."/>
            <person name="Ma J."/>
        </authorList>
    </citation>
    <scope>NUCLEOTIDE SEQUENCE [LARGE SCALE GENOMIC DNA]</scope>
    <source>
        <strain evidence="5">CGMCC 1.12478</strain>
    </source>
</reference>
<dbReference type="PANTHER" id="PTHR43849:SF2">
    <property type="entry name" value="BLL3936 PROTEIN"/>
    <property type="match status" value="1"/>
</dbReference>
<feature type="transmembrane region" description="Helical" evidence="2">
    <location>
        <begin position="81"/>
        <end position="99"/>
    </location>
</feature>
<feature type="transmembrane region" description="Helical" evidence="2">
    <location>
        <begin position="193"/>
        <end position="215"/>
    </location>
</feature>
<evidence type="ECO:0000256" key="1">
    <source>
        <dbReference type="RuleBase" id="RU369079"/>
    </source>
</evidence>
<gene>
    <name evidence="4" type="ORF">GCM10011363_30390</name>
</gene>
<feature type="domain" description="TRAP C4-dicarboxylate transport system permease DctM subunit" evidence="3">
    <location>
        <begin position="123"/>
        <end position="565"/>
    </location>
</feature>